<dbReference type="EMBL" id="JBHSBY010000090">
    <property type="protein sequence ID" value="MFC4196959.1"/>
    <property type="molecule type" value="Genomic_DNA"/>
</dbReference>
<comment type="caution">
    <text evidence="1">The sequence shown here is derived from an EMBL/GenBank/DDBJ whole genome shotgun (WGS) entry which is preliminary data.</text>
</comment>
<gene>
    <name evidence="1" type="ORF">ACFOUY_09640</name>
</gene>
<reference evidence="2" key="1">
    <citation type="journal article" date="2019" name="Int. J. Syst. Evol. Microbiol.">
        <title>The Global Catalogue of Microorganisms (GCM) 10K type strain sequencing project: providing services to taxonomists for standard genome sequencing and annotation.</title>
        <authorList>
            <consortium name="The Broad Institute Genomics Platform"/>
            <consortium name="The Broad Institute Genome Sequencing Center for Infectious Disease"/>
            <person name="Wu L."/>
            <person name="Ma J."/>
        </authorList>
    </citation>
    <scope>NUCLEOTIDE SEQUENCE [LARGE SCALE GENOMIC DNA]</scope>
    <source>
        <strain evidence="2">CCM 8689</strain>
    </source>
</reference>
<proteinExistence type="predicted"/>
<dbReference type="RefSeq" id="WP_378960299.1">
    <property type="nucleotide sequence ID" value="NZ_JBHRXC010000016.1"/>
</dbReference>
<evidence type="ECO:0000313" key="1">
    <source>
        <dbReference type="EMBL" id="MFC4196959.1"/>
    </source>
</evidence>
<keyword evidence="2" id="KW-1185">Reference proteome</keyword>
<sequence>MQGNRLLTNLDISQGQKQIIDTAIELLEKYKLSNIDRNNHEANFELLDMLANNEIVINDKYTGCSIPTKTISKHYLSWLVSTSQNEVPKNLENFDFNRMIFNGSVEEQHYGYHRGDENFAYEGGATPMSLS</sequence>
<name>A0ABV8NMR0_9SPHI</name>
<evidence type="ECO:0000313" key="2">
    <source>
        <dbReference type="Proteomes" id="UP001595792"/>
    </source>
</evidence>
<accession>A0ABV8NMR0</accession>
<protein>
    <submittedName>
        <fullName evidence="1">Uncharacterized protein</fullName>
    </submittedName>
</protein>
<organism evidence="1 2">
    <name type="scientific">Pedobacter jamesrossensis</name>
    <dbReference type="NCBI Taxonomy" id="1908238"/>
    <lineage>
        <taxon>Bacteria</taxon>
        <taxon>Pseudomonadati</taxon>
        <taxon>Bacteroidota</taxon>
        <taxon>Sphingobacteriia</taxon>
        <taxon>Sphingobacteriales</taxon>
        <taxon>Sphingobacteriaceae</taxon>
        <taxon>Pedobacter</taxon>
    </lineage>
</organism>
<dbReference type="Proteomes" id="UP001595792">
    <property type="component" value="Unassembled WGS sequence"/>
</dbReference>